<feature type="repeat" description="TPR" evidence="8">
    <location>
        <begin position="663"/>
        <end position="696"/>
    </location>
</feature>
<dbReference type="GO" id="GO:0005874">
    <property type="term" value="C:microtubule"/>
    <property type="evidence" value="ECO:0007669"/>
    <property type="project" value="UniProtKB-UniRule"/>
</dbReference>
<dbReference type="Gene3D" id="3.90.176.10">
    <property type="entry name" value="Toxin ADP-ribosyltransferase, Chain A, domain 1"/>
    <property type="match status" value="1"/>
</dbReference>
<dbReference type="PRINTS" id="PR00381">
    <property type="entry name" value="KINESINLIGHT"/>
</dbReference>
<evidence type="ECO:0000256" key="7">
    <source>
        <dbReference type="ARBA" id="ARBA00047597"/>
    </source>
</evidence>
<evidence type="ECO:0000256" key="8">
    <source>
        <dbReference type="PROSITE-ProRule" id="PRU00339"/>
    </source>
</evidence>
<name>A0A814GKJ6_9BILA</name>
<dbReference type="GO" id="GO:0016779">
    <property type="term" value="F:nucleotidyltransferase activity"/>
    <property type="evidence" value="ECO:0007669"/>
    <property type="project" value="UniProtKB-KW"/>
</dbReference>
<evidence type="ECO:0000313" key="12">
    <source>
        <dbReference type="EMBL" id="CAF3942000.1"/>
    </source>
</evidence>
<accession>A0A814GKJ6</accession>
<dbReference type="InterPro" id="IPR019734">
    <property type="entry name" value="TPR_rpt"/>
</dbReference>
<gene>
    <name evidence="11" type="ORF">IZO911_LOCUS17471</name>
    <name evidence="12" type="ORF">KXQ929_LOCUS25092</name>
</gene>
<evidence type="ECO:0000256" key="1">
    <source>
        <dbReference type="ARBA" id="ARBA00009558"/>
    </source>
</evidence>
<keyword evidence="10" id="KW-0493">Microtubule</keyword>
<feature type="repeat" description="TPR" evidence="8">
    <location>
        <begin position="537"/>
        <end position="570"/>
    </location>
</feature>
<dbReference type="GO" id="GO:0106274">
    <property type="term" value="F:NAD+-protein-arginine ADP-ribosyltransferase activity"/>
    <property type="evidence" value="ECO:0007669"/>
    <property type="project" value="UniProtKB-EC"/>
</dbReference>
<evidence type="ECO:0000256" key="3">
    <source>
        <dbReference type="ARBA" id="ARBA00022679"/>
    </source>
</evidence>
<feature type="repeat" description="TPR" evidence="8">
    <location>
        <begin position="621"/>
        <end position="654"/>
    </location>
</feature>
<feature type="repeat" description="TPR" evidence="8">
    <location>
        <begin position="495"/>
        <end position="528"/>
    </location>
</feature>
<dbReference type="Pfam" id="PF13424">
    <property type="entry name" value="TPR_12"/>
    <property type="match status" value="3"/>
</dbReference>
<dbReference type="SUPFAM" id="SSF56399">
    <property type="entry name" value="ADP-ribosylation"/>
    <property type="match status" value="1"/>
</dbReference>
<keyword evidence="3 9" id="KW-0808">Transferase</keyword>
<comment type="subunit">
    <text evidence="10">Oligomeric complex composed of two heavy chains and two light chains.</text>
</comment>
<keyword evidence="6 8" id="KW-0802">TPR repeat</keyword>
<comment type="caution">
    <text evidence="11">The sequence shown here is derived from an EMBL/GenBank/DDBJ whole genome shotgun (WGS) entry which is preliminary data.</text>
</comment>
<dbReference type="PANTHER" id="PTHR45641">
    <property type="entry name" value="TETRATRICOPEPTIDE REPEAT PROTEIN (AFU_ORTHOLOGUE AFUA_6G03870)"/>
    <property type="match status" value="1"/>
</dbReference>
<comment type="subcellular location">
    <subcellularLocation>
        <location evidence="10">Cytoplasm</location>
        <location evidence="10">Cytoskeleton</location>
    </subcellularLocation>
</comment>
<dbReference type="PROSITE" id="PS51996">
    <property type="entry name" value="TR_MART"/>
    <property type="match status" value="1"/>
</dbReference>
<dbReference type="Pfam" id="PF01129">
    <property type="entry name" value="ART"/>
    <property type="match status" value="1"/>
</dbReference>
<evidence type="ECO:0000256" key="9">
    <source>
        <dbReference type="RuleBase" id="RU361228"/>
    </source>
</evidence>
<evidence type="ECO:0000256" key="6">
    <source>
        <dbReference type="ARBA" id="ARBA00022803"/>
    </source>
</evidence>
<keyword evidence="9" id="KW-0520">NAD</keyword>
<dbReference type="AlphaFoldDB" id="A0A814GKJ6"/>
<evidence type="ECO:0000256" key="4">
    <source>
        <dbReference type="ARBA" id="ARBA00022695"/>
    </source>
</evidence>
<reference evidence="11" key="1">
    <citation type="submission" date="2021-02" db="EMBL/GenBank/DDBJ databases">
        <authorList>
            <person name="Nowell W R."/>
        </authorList>
    </citation>
    <scope>NUCLEOTIDE SEQUENCE</scope>
</reference>
<keyword evidence="5" id="KW-0677">Repeat</keyword>
<evidence type="ECO:0000256" key="5">
    <source>
        <dbReference type="ARBA" id="ARBA00022737"/>
    </source>
</evidence>
<dbReference type="Proteomes" id="UP000663868">
    <property type="component" value="Unassembled WGS sequence"/>
</dbReference>
<dbReference type="SMART" id="SM00028">
    <property type="entry name" value="TPR"/>
    <property type="match status" value="7"/>
</dbReference>
<dbReference type="InterPro" id="IPR011990">
    <property type="entry name" value="TPR-like_helical_dom_sf"/>
</dbReference>
<dbReference type="PROSITE" id="PS50293">
    <property type="entry name" value="TPR_REGION"/>
    <property type="match status" value="5"/>
</dbReference>
<keyword evidence="4" id="KW-0548">Nucleotidyltransferase</keyword>
<dbReference type="PROSITE" id="PS50005">
    <property type="entry name" value="TPR"/>
    <property type="match status" value="6"/>
</dbReference>
<dbReference type="Proteomes" id="UP000663860">
    <property type="component" value="Unassembled WGS sequence"/>
</dbReference>
<keyword evidence="10" id="KW-0505">Motor protein</keyword>
<feature type="repeat" description="TPR" evidence="8">
    <location>
        <begin position="453"/>
        <end position="486"/>
    </location>
</feature>
<proteinExistence type="inferred from homology"/>
<evidence type="ECO:0000256" key="2">
    <source>
        <dbReference type="ARBA" id="ARBA00022676"/>
    </source>
</evidence>
<organism evidence="11 13">
    <name type="scientific">Adineta steineri</name>
    <dbReference type="NCBI Taxonomy" id="433720"/>
    <lineage>
        <taxon>Eukaryota</taxon>
        <taxon>Metazoa</taxon>
        <taxon>Spiralia</taxon>
        <taxon>Gnathifera</taxon>
        <taxon>Rotifera</taxon>
        <taxon>Eurotatoria</taxon>
        <taxon>Bdelloidea</taxon>
        <taxon>Adinetida</taxon>
        <taxon>Adinetidae</taxon>
        <taxon>Adineta</taxon>
    </lineage>
</organism>
<dbReference type="Gene3D" id="1.25.40.10">
    <property type="entry name" value="Tetratricopeptide repeat domain"/>
    <property type="match status" value="3"/>
</dbReference>
<protein>
    <recommendedName>
        <fullName evidence="9 10">Multifunctional fusion protein</fullName>
    </recommendedName>
    <domain>
        <recommendedName>
            <fullName evidence="9">NAD(P)(+)--arginine ADP-ribosyltransferase</fullName>
            <ecNumber evidence="9">2.4.2.31</ecNumber>
        </recommendedName>
        <alternativeName>
            <fullName evidence="9">Mono(ADP-ribosyl)transferase</fullName>
        </alternativeName>
    </domain>
    <domain>
        <recommendedName>
            <fullName evidence="10">Kinesin light chain</fullName>
        </recommendedName>
    </domain>
</protein>
<dbReference type="PANTHER" id="PTHR45641:SF1">
    <property type="entry name" value="AAA+ ATPASE DOMAIN-CONTAINING PROTEIN"/>
    <property type="match status" value="1"/>
</dbReference>
<sequence>MSGSDSNQNAAASSNIRQPRQRMAQNYLLIWVDASIDQADEDCQNALAKLKNVVNDVNLCTEPDQCIRVLNKVDKQQTFVITSGSLGQHLIPEIHGIPQLDAIYIFCGNKSRHEGWTQNWTKIKGVHTNIKEICQALQLAIKQCDQDTIAVSFLSVNEMSTTENLNQLEPTFMYTQLFKEILLDIKYSPKAIRVLAACCREVFTDNPVELQVINEFEHDYHPEKAIWWYTRECFTYKMLNQALRIMDTDIIINMGFFLRDVHQQLQQLYEQQVNSNGSEPFIVYRGQGLMKSDFEKLQKAKGGLMSFNNFLSTSKDEKVSLRFAQNASTEPNKVGILFTMSIDPCLKSTPFASITEKSYFKEEDEILFSMHTVFRVSAIKQMDNKNQLYQVELQLTSTDDQQLRLLTNQIRKEAGGTGWQRLGSLLLTIGQFNKAEELYNVLLEQTSDESEKSHYHNQLGYIKYNQGDYEKAIWYFEQGLEVIQKTLPSNHPHLASSYSNIGSVYMNMGEYSKALSSHEKALEINEKTLPSNHPHLATSYNNIGMVYMNMGEYSKALSFYEKALEINEKTLPSNHPHLASSYNNIGSVYDSMGEYSKALSFDEKALEIRQKTLPSNHPHLATSYNNIGLVYNKMGEYSKALSYYEKSHQTMQKTLLSNHPSLATSYNNIGSVYKNMKEYSKALSHYERALDILQRALPPTHPNIQNVKDVIEMVKKKL</sequence>
<keyword evidence="10" id="KW-0206">Cytoskeleton</keyword>
<evidence type="ECO:0000256" key="10">
    <source>
        <dbReference type="RuleBase" id="RU367020"/>
    </source>
</evidence>
<keyword evidence="10" id="KW-0963">Cytoplasm</keyword>
<feature type="repeat" description="TPR" evidence="8">
    <location>
        <begin position="579"/>
        <end position="612"/>
    </location>
</feature>
<dbReference type="SUPFAM" id="SSF48452">
    <property type="entry name" value="TPR-like"/>
    <property type="match status" value="1"/>
</dbReference>
<evidence type="ECO:0000313" key="13">
    <source>
        <dbReference type="Proteomes" id="UP000663860"/>
    </source>
</evidence>
<keyword evidence="2 9" id="KW-0328">Glycosyltransferase</keyword>
<dbReference type="EMBL" id="CAJNOE010000163">
    <property type="protein sequence ID" value="CAF0997834.1"/>
    <property type="molecule type" value="Genomic_DNA"/>
</dbReference>
<dbReference type="InterPro" id="IPR000768">
    <property type="entry name" value="ART"/>
</dbReference>
<comment type="function">
    <text evidence="10">Kinesin is a microtubule-associated force-producing protein that play a role in organelle transport.</text>
</comment>
<keyword evidence="9" id="KW-0521">NADP</keyword>
<comment type="similarity">
    <text evidence="10">Belongs to the kinesin light chain family.</text>
</comment>
<comment type="catalytic activity">
    <reaction evidence="7 9">
        <text>L-arginyl-[protein] + NAD(+) = N(omega)-(ADP-D-ribosyl)-L-arginyl-[protein] + nicotinamide + H(+)</text>
        <dbReference type="Rhea" id="RHEA:19149"/>
        <dbReference type="Rhea" id="RHEA-COMP:10532"/>
        <dbReference type="Rhea" id="RHEA-COMP:15087"/>
        <dbReference type="ChEBI" id="CHEBI:15378"/>
        <dbReference type="ChEBI" id="CHEBI:17154"/>
        <dbReference type="ChEBI" id="CHEBI:29965"/>
        <dbReference type="ChEBI" id="CHEBI:57540"/>
        <dbReference type="ChEBI" id="CHEBI:142554"/>
        <dbReference type="EC" id="2.4.2.31"/>
    </reaction>
</comment>
<evidence type="ECO:0000313" key="11">
    <source>
        <dbReference type="EMBL" id="CAF0997834.1"/>
    </source>
</evidence>
<comment type="similarity">
    <text evidence="1 9">Belongs to the Arg-specific ADP-ribosyltransferase family.</text>
</comment>
<dbReference type="GO" id="GO:0005871">
    <property type="term" value="C:kinesin complex"/>
    <property type="evidence" value="ECO:0007669"/>
    <property type="project" value="UniProtKB-UniRule"/>
</dbReference>
<dbReference type="EC" id="2.4.2.31" evidence="9"/>
<dbReference type="EMBL" id="CAJOBB010002143">
    <property type="protein sequence ID" value="CAF3942000.1"/>
    <property type="molecule type" value="Genomic_DNA"/>
</dbReference>